<feature type="domain" description="Calcineurin-like phosphoesterase" evidence="1">
    <location>
        <begin position="41"/>
        <end position="240"/>
    </location>
</feature>
<evidence type="ECO:0000313" key="3">
    <source>
        <dbReference type="Proteomes" id="UP001218218"/>
    </source>
</evidence>
<keyword evidence="3" id="KW-1185">Reference proteome</keyword>
<dbReference type="Gene3D" id="3.60.21.10">
    <property type="match status" value="1"/>
</dbReference>
<protein>
    <submittedName>
        <fullName evidence="2">Metallo-dependent phosphatase-like protein</fullName>
    </submittedName>
</protein>
<dbReference type="PANTHER" id="PTHR12905">
    <property type="entry name" value="METALLOPHOSPHOESTERASE"/>
    <property type="match status" value="1"/>
</dbReference>
<dbReference type="InterPro" id="IPR004843">
    <property type="entry name" value="Calcineurin-like_PHP"/>
</dbReference>
<dbReference type="EMBL" id="JARIHO010000038">
    <property type="protein sequence ID" value="KAJ7328695.1"/>
    <property type="molecule type" value="Genomic_DNA"/>
</dbReference>
<dbReference type="GO" id="GO:0016787">
    <property type="term" value="F:hydrolase activity"/>
    <property type="evidence" value="ECO:0007669"/>
    <property type="project" value="InterPro"/>
</dbReference>
<organism evidence="2 3">
    <name type="scientific">Mycena albidolilacea</name>
    <dbReference type="NCBI Taxonomy" id="1033008"/>
    <lineage>
        <taxon>Eukaryota</taxon>
        <taxon>Fungi</taxon>
        <taxon>Dikarya</taxon>
        <taxon>Basidiomycota</taxon>
        <taxon>Agaricomycotina</taxon>
        <taxon>Agaricomycetes</taxon>
        <taxon>Agaricomycetidae</taxon>
        <taxon>Agaricales</taxon>
        <taxon>Marasmiineae</taxon>
        <taxon>Mycenaceae</taxon>
        <taxon>Mycena</taxon>
    </lineage>
</organism>
<comment type="caution">
    <text evidence="2">The sequence shown here is derived from an EMBL/GenBank/DDBJ whole genome shotgun (WGS) entry which is preliminary data.</text>
</comment>
<sequence length="318" mass="34780">MFLPHRARIVTPTSIVQLGYDTLPRPKPEPTTGQAWARFVLISDTHGKTFPVPDGDVLLHTGDLTRSGTLSDLRHMMAWLCALPHPIKIIIAGNRDFVLDREWYDANWAQTGRHGNEATWEPPEPVFELLTGPSAVAANIVYLQDQPHKFRARPGGREWTVYGSPRSPNVGGPVRAFAYDEADGEALMAAFPSTDILLTHCPPHNILDVTNKADRAGCSALAARLSSLRPRLHVFGHIHEARGAHVHLWARGDEPSTPNNAQTSRAAGPDELIVEEEGEQTVFVNAANYPSGPNVPREYGQVDAGGVGFQPIVVDLLD</sequence>
<dbReference type="SUPFAM" id="SSF56300">
    <property type="entry name" value="Metallo-dependent phosphatases"/>
    <property type="match status" value="1"/>
</dbReference>
<evidence type="ECO:0000259" key="1">
    <source>
        <dbReference type="Pfam" id="PF00149"/>
    </source>
</evidence>
<dbReference type="Proteomes" id="UP001218218">
    <property type="component" value="Unassembled WGS sequence"/>
</dbReference>
<dbReference type="PANTHER" id="PTHR12905:SF0">
    <property type="entry name" value="CALCINEURIN-LIKE PHOSPHOESTERASE DOMAIN-CONTAINING PROTEIN"/>
    <property type="match status" value="1"/>
</dbReference>
<dbReference type="AlphaFoldDB" id="A0AAD7EIT3"/>
<reference evidence="2" key="1">
    <citation type="submission" date="2023-03" db="EMBL/GenBank/DDBJ databases">
        <title>Massive genome expansion in bonnet fungi (Mycena s.s.) driven by repeated elements and novel gene families across ecological guilds.</title>
        <authorList>
            <consortium name="Lawrence Berkeley National Laboratory"/>
            <person name="Harder C.B."/>
            <person name="Miyauchi S."/>
            <person name="Viragh M."/>
            <person name="Kuo A."/>
            <person name="Thoen E."/>
            <person name="Andreopoulos B."/>
            <person name="Lu D."/>
            <person name="Skrede I."/>
            <person name="Drula E."/>
            <person name="Henrissat B."/>
            <person name="Morin E."/>
            <person name="Kohler A."/>
            <person name="Barry K."/>
            <person name="LaButti K."/>
            <person name="Morin E."/>
            <person name="Salamov A."/>
            <person name="Lipzen A."/>
            <person name="Mereny Z."/>
            <person name="Hegedus B."/>
            <person name="Baldrian P."/>
            <person name="Stursova M."/>
            <person name="Weitz H."/>
            <person name="Taylor A."/>
            <person name="Grigoriev I.V."/>
            <person name="Nagy L.G."/>
            <person name="Martin F."/>
            <person name="Kauserud H."/>
        </authorList>
    </citation>
    <scope>NUCLEOTIDE SEQUENCE</scope>
    <source>
        <strain evidence="2">CBHHK002</strain>
    </source>
</reference>
<dbReference type="InterPro" id="IPR029052">
    <property type="entry name" value="Metallo-depent_PP-like"/>
</dbReference>
<dbReference type="InterPro" id="IPR051693">
    <property type="entry name" value="UPF0046_metallophosphoest"/>
</dbReference>
<proteinExistence type="predicted"/>
<name>A0AAD7EIT3_9AGAR</name>
<gene>
    <name evidence="2" type="ORF">DFH08DRAFT_883042</name>
</gene>
<dbReference type="Pfam" id="PF00149">
    <property type="entry name" value="Metallophos"/>
    <property type="match status" value="1"/>
</dbReference>
<dbReference type="CDD" id="cd07379">
    <property type="entry name" value="MPP_239FB"/>
    <property type="match status" value="1"/>
</dbReference>
<accession>A0AAD7EIT3</accession>
<evidence type="ECO:0000313" key="2">
    <source>
        <dbReference type="EMBL" id="KAJ7328695.1"/>
    </source>
</evidence>